<dbReference type="GO" id="GO:0005525">
    <property type="term" value="F:GTP binding"/>
    <property type="evidence" value="ECO:0007669"/>
    <property type="project" value="UniProtKB-KW"/>
</dbReference>
<dbReference type="NCBIfam" id="TIGR02666">
    <property type="entry name" value="moaA"/>
    <property type="match status" value="1"/>
</dbReference>
<dbReference type="PANTHER" id="PTHR22960">
    <property type="entry name" value="MOLYBDOPTERIN COFACTOR SYNTHESIS PROTEIN A"/>
    <property type="match status" value="1"/>
</dbReference>
<dbReference type="InterPro" id="IPR010505">
    <property type="entry name" value="MoaA_twitch"/>
</dbReference>
<evidence type="ECO:0000256" key="4">
    <source>
        <dbReference type="ARBA" id="ARBA00022741"/>
    </source>
</evidence>
<evidence type="ECO:0000313" key="11">
    <source>
        <dbReference type="Proteomes" id="UP000012073"/>
    </source>
</evidence>
<accession>R7QKM4</accession>
<evidence type="ECO:0000256" key="2">
    <source>
        <dbReference type="ARBA" id="ARBA00022691"/>
    </source>
</evidence>
<evidence type="ECO:0000313" key="10">
    <source>
        <dbReference type="EMBL" id="CDF38328.1"/>
    </source>
</evidence>
<dbReference type="GO" id="GO:0006777">
    <property type="term" value="P:Mo-molybdopterin cofactor biosynthetic process"/>
    <property type="evidence" value="ECO:0007669"/>
    <property type="project" value="UniProtKB-KW"/>
</dbReference>
<keyword evidence="7" id="KW-0342">GTP-binding</keyword>
<dbReference type="InterPro" id="IPR006638">
    <property type="entry name" value="Elp3/MiaA/NifB-like_rSAM"/>
</dbReference>
<dbReference type="GO" id="GO:0051539">
    <property type="term" value="F:4 iron, 4 sulfur cluster binding"/>
    <property type="evidence" value="ECO:0007669"/>
    <property type="project" value="UniProtKB-KW"/>
</dbReference>
<feature type="domain" description="Radical SAM core" evidence="9">
    <location>
        <begin position="1"/>
        <end position="191"/>
    </location>
</feature>
<dbReference type="OMA" id="QMSECFC"/>
<dbReference type="InterPro" id="IPR013483">
    <property type="entry name" value="MoaA"/>
</dbReference>
<dbReference type="InterPro" id="IPR050105">
    <property type="entry name" value="MoCo_biosynth_MoaA/MoaC"/>
</dbReference>
<dbReference type="RefSeq" id="XP_005718213.1">
    <property type="nucleotide sequence ID" value="XM_005718156.1"/>
</dbReference>
<dbReference type="PANTHER" id="PTHR22960:SF0">
    <property type="entry name" value="MOLYBDENUM COFACTOR BIOSYNTHESIS PROTEIN 1"/>
    <property type="match status" value="1"/>
</dbReference>
<keyword evidence="6" id="KW-0411">Iron-sulfur</keyword>
<dbReference type="GeneID" id="17325933"/>
<protein>
    <recommendedName>
        <fullName evidence="9">Radical SAM core domain-containing protein</fullName>
    </recommendedName>
</protein>
<dbReference type="CDD" id="cd01335">
    <property type="entry name" value="Radical_SAM"/>
    <property type="match status" value="1"/>
</dbReference>
<dbReference type="GO" id="GO:0061799">
    <property type="term" value="F:cyclic pyranopterin monophosphate synthase activity"/>
    <property type="evidence" value="ECO:0007669"/>
    <property type="project" value="TreeGrafter"/>
</dbReference>
<dbReference type="GO" id="GO:0046872">
    <property type="term" value="F:metal ion binding"/>
    <property type="evidence" value="ECO:0007669"/>
    <property type="project" value="UniProtKB-KW"/>
</dbReference>
<keyword evidence="11" id="KW-1185">Reference proteome</keyword>
<dbReference type="OrthoDB" id="429626at2759"/>
<evidence type="ECO:0000256" key="7">
    <source>
        <dbReference type="ARBA" id="ARBA00023134"/>
    </source>
</evidence>
<dbReference type="AlphaFoldDB" id="R7QKM4"/>
<keyword evidence="4" id="KW-0547">Nucleotide-binding</keyword>
<comment type="pathway">
    <text evidence="1">Cofactor biosynthesis; molybdopterin biosynthesis.</text>
</comment>
<dbReference type="InterPro" id="IPR007197">
    <property type="entry name" value="rSAM"/>
</dbReference>
<dbReference type="STRING" id="2769.R7QKM4"/>
<dbReference type="Gramene" id="CDF38328">
    <property type="protein sequence ID" value="CDF38328"/>
    <property type="gene ID" value="CHC_T00000814001"/>
</dbReference>
<dbReference type="KEGG" id="ccp:CHC_T00000814001"/>
<dbReference type="SMART" id="SM00729">
    <property type="entry name" value="Elp3"/>
    <property type="match status" value="1"/>
</dbReference>
<keyword evidence="3" id="KW-0479">Metal-binding</keyword>
<dbReference type="SUPFAM" id="SSF102114">
    <property type="entry name" value="Radical SAM enzymes"/>
    <property type="match status" value="1"/>
</dbReference>
<evidence type="ECO:0000256" key="6">
    <source>
        <dbReference type="ARBA" id="ARBA00023014"/>
    </source>
</evidence>
<keyword evidence="2" id="KW-0949">S-adenosyl-L-methionine</keyword>
<keyword evidence="5" id="KW-0408">Iron</keyword>
<evidence type="ECO:0000256" key="3">
    <source>
        <dbReference type="ARBA" id="ARBA00022723"/>
    </source>
</evidence>
<proteinExistence type="predicted"/>
<dbReference type="CDD" id="cd21117">
    <property type="entry name" value="Twitch_MoaA"/>
    <property type="match status" value="1"/>
</dbReference>
<dbReference type="Gene3D" id="3.20.20.70">
    <property type="entry name" value="Aldolase class I"/>
    <property type="match status" value="1"/>
</dbReference>
<dbReference type="PROSITE" id="PS51918">
    <property type="entry name" value="RADICAL_SAM"/>
    <property type="match status" value="1"/>
</dbReference>
<dbReference type="Proteomes" id="UP000012073">
    <property type="component" value="Unassembled WGS sequence"/>
</dbReference>
<dbReference type="InterPro" id="IPR058240">
    <property type="entry name" value="rSAM_sf"/>
</dbReference>
<name>R7QKM4_CHOCR</name>
<evidence type="ECO:0000259" key="9">
    <source>
        <dbReference type="PROSITE" id="PS51918"/>
    </source>
</evidence>
<organism evidence="10 11">
    <name type="scientific">Chondrus crispus</name>
    <name type="common">Carrageen Irish moss</name>
    <name type="synonym">Polymorpha crispa</name>
    <dbReference type="NCBI Taxonomy" id="2769"/>
    <lineage>
        <taxon>Eukaryota</taxon>
        <taxon>Rhodophyta</taxon>
        <taxon>Florideophyceae</taxon>
        <taxon>Rhodymeniophycidae</taxon>
        <taxon>Gigartinales</taxon>
        <taxon>Gigartinaceae</taxon>
        <taxon>Chondrus</taxon>
    </lineage>
</organism>
<dbReference type="EMBL" id="HG001917">
    <property type="protein sequence ID" value="CDF38328.1"/>
    <property type="molecule type" value="Genomic_DNA"/>
</dbReference>
<evidence type="ECO:0000256" key="8">
    <source>
        <dbReference type="ARBA" id="ARBA00023150"/>
    </source>
</evidence>
<dbReference type="Pfam" id="PF06463">
    <property type="entry name" value="Mob_synth_C"/>
    <property type="match status" value="1"/>
</dbReference>
<reference evidence="11" key="1">
    <citation type="journal article" date="2013" name="Proc. Natl. Acad. Sci. U.S.A.">
        <title>Genome structure and metabolic features in the red seaweed Chondrus crispus shed light on evolution of the Archaeplastida.</title>
        <authorList>
            <person name="Collen J."/>
            <person name="Porcel B."/>
            <person name="Carre W."/>
            <person name="Ball S.G."/>
            <person name="Chaparro C."/>
            <person name="Tonon T."/>
            <person name="Barbeyron T."/>
            <person name="Michel G."/>
            <person name="Noel B."/>
            <person name="Valentin K."/>
            <person name="Elias M."/>
            <person name="Artiguenave F."/>
            <person name="Arun A."/>
            <person name="Aury J.M."/>
            <person name="Barbosa-Neto J.F."/>
            <person name="Bothwell J.H."/>
            <person name="Bouget F.Y."/>
            <person name="Brillet L."/>
            <person name="Cabello-Hurtado F."/>
            <person name="Capella-Gutierrez S."/>
            <person name="Charrier B."/>
            <person name="Cladiere L."/>
            <person name="Cock J.M."/>
            <person name="Coelho S.M."/>
            <person name="Colleoni C."/>
            <person name="Czjzek M."/>
            <person name="Da Silva C."/>
            <person name="Delage L."/>
            <person name="Denoeud F."/>
            <person name="Deschamps P."/>
            <person name="Dittami S.M."/>
            <person name="Gabaldon T."/>
            <person name="Gachon C.M."/>
            <person name="Groisillier A."/>
            <person name="Herve C."/>
            <person name="Jabbari K."/>
            <person name="Katinka M."/>
            <person name="Kloareg B."/>
            <person name="Kowalczyk N."/>
            <person name="Labadie K."/>
            <person name="Leblanc C."/>
            <person name="Lopez P.J."/>
            <person name="McLachlan D.H."/>
            <person name="Meslet-Cladiere L."/>
            <person name="Moustafa A."/>
            <person name="Nehr Z."/>
            <person name="Nyvall Collen P."/>
            <person name="Panaud O."/>
            <person name="Partensky F."/>
            <person name="Poulain J."/>
            <person name="Rensing S.A."/>
            <person name="Rousvoal S."/>
            <person name="Samson G."/>
            <person name="Symeonidi A."/>
            <person name="Weissenbach J."/>
            <person name="Zambounis A."/>
            <person name="Wincker P."/>
            <person name="Boyen C."/>
        </authorList>
    </citation>
    <scope>NUCLEOTIDE SEQUENCE [LARGE SCALE GENOMIC DNA]</scope>
    <source>
        <strain evidence="11">cv. Stackhouse</strain>
    </source>
</reference>
<sequence>MPSAGVPLTPSASLLSTPELTRLASLFLARGVDKIRLTGGEPLLRRDLPELLSALTSLSPSPRVSLTTNGLVLSRMLPALRAAGLSGVNISLDTLHAAKFERIARRKGHARVLAAIQTAAEAGLDAVKVNVVVMKGVNDDELPAFAALTEHMRVDVRFIEYMPFDGNRWSADKLVPYADMLDSVARAYGRLERASDSPNDTSKHYRVPGFLGRVGFITSMSDHFCGTCNRIRVTADGNLKVCLFGREEVSLRDAMREGMADDDLSELIDRALMRKHWMLGGNKDMHVLAKQPNRSMIRIGG</sequence>
<dbReference type="Pfam" id="PF04055">
    <property type="entry name" value="Radical_SAM"/>
    <property type="match status" value="1"/>
</dbReference>
<dbReference type="InterPro" id="IPR013785">
    <property type="entry name" value="Aldolase_TIM"/>
</dbReference>
<gene>
    <name evidence="10" type="ORF">CHC_T00000814001</name>
</gene>
<keyword evidence="8" id="KW-0501">Molybdenum cofactor biosynthesis</keyword>
<evidence type="ECO:0000256" key="1">
    <source>
        <dbReference type="ARBA" id="ARBA00005046"/>
    </source>
</evidence>
<dbReference type="PhylomeDB" id="R7QKM4"/>
<evidence type="ECO:0000256" key="5">
    <source>
        <dbReference type="ARBA" id="ARBA00023004"/>
    </source>
</evidence>
<dbReference type="GO" id="GO:0061798">
    <property type="term" value="F:GTP 3',8'-cyclase activity"/>
    <property type="evidence" value="ECO:0007669"/>
    <property type="project" value="TreeGrafter"/>
</dbReference>